<dbReference type="Gene3D" id="3.80.10.10">
    <property type="entry name" value="Ribonuclease Inhibitor"/>
    <property type="match status" value="1"/>
</dbReference>
<dbReference type="RefSeq" id="WP_186966064.1">
    <property type="nucleotide sequence ID" value="NZ_JACOOE010000001.1"/>
</dbReference>
<sequence>MKTSFKTILGCLSLLFSAACDDGKENILPPEPEEEPTLEIISEIPSNVFNFTAAGNKAETLEFTTNKDWQIEVTYLDENEQPSIEAQDWVTVFNREGKAGESIKVYVGAAKNEGYESRSAQFTLKAGTLSETYTIHQAQLNAVVITNEDSYTDLTNKEQVISVEFGTNMGDYTYETKNTWIEQAEAPAAKTRALVSHTLYFKVAANETFTTRSGSISIIAKNDESVKAVLSVVQRGMEKPVITLKNEAKFKDLRAAGKQTITLEYDATNITESRQLELIVEQSKPEWVAVATTPNDETHLNTYELTIAANEAGSRTATAILRSTIDETIMQEFTISQQKAADVNIWISNKDDFQTALTSAGGSTLLTYETEEEVENAANEIIAEVVDDEGKVVDWLHIGSMANKGKIVLTYDKNKMMKGRSANVSIALKGTEDKKDIVTIAQNAATEVEISKEGYASIQAALDANSLQANEVTKLVLKGILSKEDLKLLKNMATSGALTHLDMTEVSSTSEFDVCSPGQGGDYSDGQFIRCAKLTYVATPKDLKEIERNFFRHCTNLKTIVINEGTEIIHRHAFGNTSATEVWFPSTIKNVYGYIFDNVVLANLRLHLKGKPFQWRGIVRDPDQPRNASSVFAGDNLPGKVYVPADYVSMYKNPAATDVVSSIPEINDLIQNCITDATKWNASIGGSVTDFIVTINLTPKALFAWMRGTSAAEAEPAN</sequence>
<feature type="domain" description="BACON" evidence="1">
    <location>
        <begin position="85"/>
        <end position="138"/>
    </location>
</feature>
<dbReference type="CDD" id="cd14948">
    <property type="entry name" value="BACON"/>
    <property type="match status" value="1"/>
</dbReference>
<dbReference type="InterPro" id="IPR032675">
    <property type="entry name" value="LRR_dom_sf"/>
</dbReference>
<evidence type="ECO:0000259" key="1">
    <source>
        <dbReference type="Pfam" id="PF13004"/>
    </source>
</evidence>
<dbReference type="PROSITE" id="PS51257">
    <property type="entry name" value="PROKAR_LIPOPROTEIN"/>
    <property type="match status" value="1"/>
</dbReference>
<name>A0ABR7C5Z1_9BACE</name>
<dbReference type="InterPro" id="IPR024361">
    <property type="entry name" value="BACON"/>
</dbReference>
<evidence type="ECO:0000313" key="3">
    <source>
        <dbReference type="Proteomes" id="UP000600600"/>
    </source>
</evidence>
<protein>
    <submittedName>
        <fullName evidence="2">Leucine-rich repeat protein</fullName>
    </submittedName>
</protein>
<accession>A0ABR7C5Z1</accession>
<dbReference type="Proteomes" id="UP000600600">
    <property type="component" value="Unassembled WGS sequence"/>
</dbReference>
<dbReference type="InterPro" id="IPR026906">
    <property type="entry name" value="LRR_5"/>
</dbReference>
<organism evidence="2 3">
    <name type="scientific">Bacteroides difficilis</name>
    <dbReference type="NCBI Taxonomy" id="2763021"/>
    <lineage>
        <taxon>Bacteria</taxon>
        <taxon>Pseudomonadati</taxon>
        <taxon>Bacteroidota</taxon>
        <taxon>Bacteroidia</taxon>
        <taxon>Bacteroidales</taxon>
        <taxon>Bacteroidaceae</taxon>
        <taxon>Bacteroides</taxon>
    </lineage>
</organism>
<dbReference type="Gene3D" id="2.60.40.10">
    <property type="entry name" value="Immunoglobulins"/>
    <property type="match status" value="2"/>
</dbReference>
<evidence type="ECO:0000313" key="2">
    <source>
        <dbReference type="EMBL" id="MBC5603223.1"/>
    </source>
</evidence>
<comment type="caution">
    <text evidence="2">The sequence shown here is derived from an EMBL/GenBank/DDBJ whole genome shotgun (WGS) entry which is preliminary data.</text>
</comment>
<dbReference type="Pfam" id="PF13004">
    <property type="entry name" value="BACON"/>
    <property type="match status" value="2"/>
</dbReference>
<reference evidence="2 3" key="1">
    <citation type="submission" date="2020-08" db="EMBL/GenBank/DDBJ databases">
        <title>Genome public.</title>
        <authorList>
            <person name="Liu C."/>
            <person name="Sun Q."/>
        </authorList>
    </citation>
    <scope>NUCLEOTIDE SEQUENCE [LARGE SCALE GENOMIC DNA]</scope>
    <source>
        <strain evidence="2 3">M27</strain>
    </source>
</reference>
<dbReference type="InterPro" id="IPR013783">
    <property type="entry name" value="Ig-like_fold"/>
</dbReference>
<gene>
    <name evidence="2" type="ORF">H8S67_00835</name>
</gene>
<proteinExistence type="predicted"/>
<dbReference type="Pfam" id="PF13306">
    <property type="entry name" value="LRR_5"/>
    <property type="match status" value="1"/>
</dbReference>
<feature type="domain" description="BACON" evidence="1">
    <location>
        <begin position="175"/>
        <end position="234"/>
    </location>
</feature>
<keyword evidence="3" id="KW-1185">Reference proteome</keyword>
<dbReference type="EMBL" id="JACOOE010000001">
    <property type="protein sequence ID" value="MBC5603223.1"/>
    <property type="molecule type" value="Genomic_DNA"/>
</dbReference>